<comment type="similarity">
    <text evidence="3">Belongs to the bacterial ribosomal protein bS16 family.</text>
</comment>
<evidence type="ECO:0000256" key="4">
    <source>
        <dbReference type="SAM" id="Coils"/>
    </source>
</evidence>
<dbReference type="Gene3D" id="3.30.1320.10">
    <property type="match status" value="1"/>
</dbReference>
<dbReference type="SUPFAM" id="SSF54565">
    <property type="entry name" value="Ribosomal protein S16"/>
    <property type="match status" value="1"/>
</dbReference>
<proteinExistence type="inferred from homology"/>
<feature type="coiled-coil region" evidence="4">
    <location>
        <begin position="96"/>
        <end position="127"/>
    </location>
</feature>
<evidence type="ECO:0000256" key="3">
    <source>
        <dbReference type="HAMAP-Rule" id="MF_00385"/>
    </source>
</evidence>
<keyword evidence="2 3" id="KW-0687">Ribonucleoprotein</keyword>
<dbReference type="PANTHER" id="PTHR12919:SF20">
    <property type="entry name" value="SMALL RIBOSOMAL SUBUNIT PROTEIN BS16M"/>
    <property type="match status" value="1"/>
</dbReference>
<gene>
    <name evidence="3" type="primary">rpsP</name>
    <name evidence="6" type="ORF">ENN90_01800</name>
</gene>
<feature type="compositionally biased region" description="Basic and acidic residues" evidence="5">
    <location>
        <begin position="184"/>
        <end position="215"/>
    </location>
</feature>
<dbReference type="InterPro" id="IPR000307">
    <property type="entry name" value="Ribosomal_bS16"/>
</dbReference>
<dbReference type="InterPro" id="IPR023803">
    <property type="entry name" value="Ribosomal_bS16_dom_sf"/>
</dbReference>
<evidence type="ECO:0000256" key="5">
    <source>
        <dbReference type="SAM" id="MobiDB-lite"/>
    </source>
</evidence>
<feature type="compositionally biased region" description="Basic and acidic residues" evidence="5">
    <location>
        <begin position="237"/>
        <end position="255"/>
    </location>
</feature>
<evidence type="ECO:0000256" key="1">
    <source>
        <dbReference type="ARBA" id="ARBA00022980"/>
    </source>
</evidence>
<name>A0A831LTL2_9BACT</name>
<accession>A0A831LTL2</accession>
<keyword evidence="1 3" id="KW-0689">Ribosomal protein</keyword>
<dbReference type="GO" id="GO:0006412">
    <property type="term" value="P:translation"/>
    <property type="evidence" value="ECO:0007669"/>
    <property type="project" value="UniProtKB-UniRule"/>
</dbReference>
<dbReference type="NCBIfam" id="NF011094">
    <property type="entry name" value="PRK14521.1"/>
    <property type="match status" value="1"/>
</dbReference>
<dbReference type="Proteomes" id="UP000886047">
    <property type="component" value="Unassembled WGS sequence"/>
</dbReference>
<dbReference type="AlphaFoldDB" id="A0A831LTL2"/>
<evidence type="ECO:0000313" key="6">
    <source>
        <dbReference type="EMBL" id="HDR50341.1"/>
    </source>
</evidence>
<organism evidence="6">
    <name type="scientific">Mariniphaga anaerophila</name>
    <dbReference type="NCBI Taxonomy" id="1484053"/>
    <lineage>
        <taxon>Bacteria</taxon>
        <taxon>Pseudomonadati</taxon>
        <taxon>Bacteroidota</taxon>
        <taxon>Bacteroidia</taxon>
        <taxon>Marinilabiliales</taxon>
        <taxon>Prolixibacteraceae</taxon>
        <taxon>Mariniphaga</taxon>
    </lineage>
</organism>
<comment type="caution">
    <text evidence="6">The sequence shown here is derived from an EMBL/GenBank/DDBJ whole genome shotgun (WGS) entry which is preliminary data.</text>
</comment>
<dbReference type="PANTHER" id="PTHR12919">
    <property type="entry name" value="30S RIBOSOMAL PROTEIN S16"/>
    <property type="match status" value="1"/>
</dbReference>
<keyword evidence="4" id="KW-0175">Coiled coil</keyword>
<protein>
    <recommendedName>
        <fullName evidence="3">Small ribosomal subunit protein bS16</fullName>
    </recommendedName>
</protein>
<dbReference type="GO" id="GO:0003735">
    <property type="term" value="F:structural constituent of ribosome"/>
    <property type="evidence" value="ECO:0007669"/>
    <property type="project" value="InterPro"/>
</dbReference>
<evidence type="ECO:0000256" key="2">
    <source>
        <dbReference type="ARBA" id="ARBA00023274"/>
    </source>
</evidence>
<feature type="region of interest" description="Disordered" evidence="5">
    <location>
        <begin position="157"/>
        <end position="255"/>
    </location>
</feature>
<sequence>MPAKMRLARHGRKRYAYYHIVVADSRAPRDGRYIERIGTYNPNTNPATIDLDFDKAYDWLVKGAQPTDTVKAILSYKGVLYKKHLMGGVKKGAFSEEEAERKLEKWLTEKEAQIQAKRERLAGEESAAVKKQLDAETKLREAKEAAIAARNAELAAEAKAAAAPAEEEVAEEAPAEEVAETPVAEEKTEAPVEEKAAEAAKEVAEEAPVAEEKAETPAAEKAAEEPVAEKDEEAPAAEEKPAESEEAPKEKGAKL</sequence>
<dbReference type="GO" id="GO:0015935">
    <property type="term" value="C:small ribosomal subunit"/>
    <property type="evidence" value="ECO:0007669"/>
    <property type="project" value="TreeGrafter"/>
</dbReference>
<dbReference type="GO" id="GO:0005737">
    <property type="term" value="C:cytoplasm"/>
    <property type="evidence" value="ECO:0007669"/>
    <property type="project" value="UniProtKB-ARBA"/>
</dbReference>
<dbReference type="Pfam" id="PF00886">
    <property type="entry name" value="Ribosomal_S16"/>
    <property type="match status" value="1"/>
</dbReference>
<dbReference type="NCBIfam" id="TIGR00002">
    <property type="entry name" value="S16"/>
    <property type="match status" value="1"/>
</dbReference>
<reference evidence="6" key="1">
    <citation type="journal article" date="2020" name="mSystems">
        <title>Genome- and Community-Level Interaction Insights into Carbon Utilization and Element Cycling Functions of Hydrothermarchaeota in Hydrothermal Sediment.</title>
        <authorList>
            <person name="Zhou Z."/>
            <person name="Liu Y."/>
            <person name="Xu W."/>
            <person name="Pan J."/>
            <person name="Luo Z.H."/>
            <person name="Li M."/>
        </authorList>
    </citation>
    <scope>NUCLEOTIDE SEQUENCE [LARGE SCALE GENOMIC DNA]</scope>
    <source>
        <strain evidence="6">SpSt-1217</strain>
    </source>
</reference>
<dbReference type="HAMAP" id="MF_00385">
    <property type="entry name" value="Ribosomal_bS16"/>
    <property type="match status" value="1"/>
</dbReference>
<dbReference type="EMBL" id="DSDK01000105">
    <property type="protein sequence ID" value="HDR50341.1"/>
    <property type="molecule type" value="Genomic_DNA"/>
</dbReference>
<feature type="compositionally biased region" description="Acidic residues" evidence="5">
    <location>
        <begin position="165"/>
        <end position="179"/>
    </location>
</feature>